<keyword evidence="2" id="KW-1185">Reference proteome</keyword>
<organism evidence="1 2">
    <name type="scientific">Microbotryum saponariae</name>
    <dbReference type="NCBI Taxonomy" id="289078"/>
    <lineage>
        <taxon>Eukaryota</taxon>
        <taxon>Fungi</taxon>
        <taxon>Dikarya</taxon>
        <taxon>Basidiomycota</taxon>
        <taxon>Pucciniomycotina</taxon>
        <taxon>Microbotryomycetes</taxon>
        <taxon>Microbotryales</taxon>
        <taxon>Microbotryaceae</taxon>
        <taxon>Microbotryum</taxon>
    </lineage>
</organism>
<reference evidence="2" key="1">
    <citation type="submission" date="2016-10" db="EMBL/GenBank/DDBJ databases">
        <authorList>
            <person name="Jeantristanb JTB J.-T."/>
            <person name="Ricardo R."/>
        </authorList>
    </citation>
    <scope>NUCLEOTIDE SEQUENCE [LARGE SCALE GENOMIC DNA]</scope>
</reference>
<protein>
    <submittedName>
        <fullName evidence="1">BZ3500_MvSof-1268-A1-R1_Chr10-1g02547 protein</fullName>
    </submittedName>
</protein>
<evidence type="ECO:0000313" key="2">
    <source>
        <dbReference type="Proteomes" id="UP000249723"/>
    </source>
</evidence>
<dbReference type="OrthoDB" id="7698527at2759"/>
<dbReference type="STRING" id="289078.A0A2X0LXL5"/>
<gene>
    <name evidence="1" type="ORF">BZ3500_MVSOF-1268-A1-R1_CHR10-1G02547</name>
</gene>
<proteinExistence type="predicted"/>
<accession>A0A2X0LXL5</accession>
<name>A0A2X0LXL5_9BASI</name>
<dbReference type="EMBL" id="FMWP01000116">
    <property type="protein sequence ID" value="SDA01265.1"/>
    <property type="molecule type" value="Genomic_DNA"/>
</dbReference>
<dbReference type="Proteomes" id="UP000249723">
    <property type="component" value="Unassembled WGS sequence"/>
</dbReference>
<dbReference type="AlphaFoldDB" id="A0A2X0LXL5"/>
<sequence>MRKGACVNIESTTEEPAFTYAAAETKSNGHFGTCCSRASYLKARIANARSYNNALFFTSLAAHFDRTQVGTAGPPVIRVFNRLYAGVSLKWTAQVAWEMVNEVASREEELALETPGGGCSAPSSELEALELVREAARIKVGVEVGGS</sequence>
<evidence type="ECO:0000313" key="1">
    <source>
        <dbReference type="EMBL" id="SDA01265.1"/>
    </source>
</evidence>